<keyword evidence="9 10" id="KW-0472">Membrane</keyword>
<evidence type="ECO:0000256" key="5">
    <source>
        <dbReference type="ARBA" id="ARBA00022842"/>
    </source>
</evidence>
<keyword evidence="8" id="KW-0406">Ion transport</keyword>
<gene>
    <name evidence="11" type="ORF">OLEA9_A068321</name>
</gene>
<accession>A0A8S0UX18</accession>
<dbReference type="PANTHER" id="PTHR31998">
    <property type="entry name" value="K(+)-INSENSITIVE PYROPHOSPHATE-ENERGIZED PROTON PUMP"/>
    <property type="match status" value="1"/>
</dbReference>
<evidence type="ECO:0000313" key="11">
    <source>
        <dbReference type="EMBL" id="CAA3024041.1"/>
    </source>
</evidence>
<dbReference type="EC" id="7.1.3.1" evidence="2"/>
<evidence type="ECO:0000256" key="9">
    <source>
        <dbReference type="ARBA" id="ARBA00023136"/>
    </source>
</evidence>
<keyword evidence="12" id="KW-1185">Reference proteome</keyword>
<keyword evidence="6" id="KW-1278">Translocase</keyword>
<keyword evidence="3" id="KW-0813">Transport</keyword>
<dbReference type="Gramene" id="OE9A068321T1">
    <property type="protein sequence ID" value="OE9A068321C1"/>
    <property type="gene ID" value="OE9A068321"/>
</dbReference>
<evidence type="ECO:0000256" key="7">
    <source>
        <dbReference type="ARBA" id="ARBA00022989"/>
    </source>
</evidence>
<dbReference type="GO" id="GO:0012505">
    <property type="term" value="C:endomembrane system"/>
    <property type="evidence" value="ECO:0007669"/>
    <property type="project" value="UniProtKB-SubCell"/>
</dbReference>
<dbReference type="EMBL" id="CACTIH010009101">
    <property type="protein sequence ID" value="CAA3024041.1"/>
    <property type="molecule type" value="Genomic_DNA"/>
</dbReference>
<sequence length="89" mass="9339">MSKVGDNVGDCAARGADLFESIAAEIIGAMILGRTMAKHCKLEDPSGFILFPLVVHSFVLVISSAGIISKRNTYDSGVLGAVEDPMSIL</sequence>
<dbReference type="GO" id="GO:0016020">
    <property type="term" value="C:membrane"/>
    <property type="evidence" value="ECO:0007669"/>
    <property type="project" value="InterPro"/>
</dbReference>
<dbReference type="AlphaFoldDB" id="A0A8S0UX18"/>
<evidence type="ECO:0000256" key="10">
    <source>
        <dbReference type="SAM" id="Phobius"/>
    </source>
</evidence>
<dbReference type="OrthoDB" id="1933922at2759"/>
<evidence type="ECO:0000256" key="2">
    <source>
        <dbReference type="ARBA" id="ARBA00013242"/>
    </source>
</evidence>
<evidence type="ECO:0000256" key="4">
    <source>
        <dbReference type="ARBA" id="ARBA00022692"/>
    </source>
</evidence>
<proteinExistence type="predicted"/>
<keyword evidence="7 10" id="KW-1133">Transmembrane helix</keyword>
<reference evidence="11 12" key="1">
    <citation type="submission" date="2019-12" db="EMBL/GenBank/DDBJ databases">
        <authorList>
            <person name="Alioto T."/>
            <person name="Alioto T."/>
            <person name="Gomez Garrido J."/>
        </authorList>
    </citation>
    <scope>NUCLEOTIDE SEQUENCE [LARGE SCALE GENOMIC DNA]</scope>
</reference>
<protein>
    <recommendedName>
        <fullName evidence="2">H(+)-exporting diphosphatase</fullName>
        <ecNumber evidence="2">7.1.3.1</ecNumber>
    </recommendedName>
</protein>
<comment type="subcellular location">
    <subcellularLocation>
        <location evidence="1">Endomembrane system</location>
        <topology evidence="1">Multi-pass membrane protein</topology>
    </subcellularLocation>
</comment>
<keyword evidence="4 10" id="KW-0812">Transmembrane</keyword>
<evidence type="ECO:0000256" key="3">
    <source>
        <dbReference type="ARBA" id="ARBA00022448"/>
    </source>
</evidence>
<keyword evidence="5" id="KW-0460">Magnesium</keyword>
<organism evidence="11 12">
    <name type="scientific">Olea europaea subsp. europaea</name>
    <dbReference type="NCBI Taxonomy" id="158383"/>
    <lineage>
        <taxon>Eukaryota</taxon>
        <taxon>Viridiplantae</taxon>
        <taxon>Streptophyta</taxon>
        <taxon>Embryophyta</taxon>
        <taxon>Tracheophyta</taxon>
        <taxon>Spermatophyta</taxon>
        <taxon>Magnoliopsida</taxon>
        <taxon>eudicotyledons</taxon>
        <taxon>Gunneridae</taxon>
        <taxon>Pentapetalae</taxon>
        <taxon>asterids</taxon>
        <taxon>lamiids</taxon>
        <taxon>Lamiales</taxon>
        <taxon>Oleaceae</taxon>
        <taxon>Oleeae</taxon>
        <taxon>Olea</taxon>
    </lineage>
</organism>
<evidence type="ECO:0000256" key="8">
    <source>
        <dbReference type="ARBA" id="ARBA00023065"/>
    </source>
</evidence>
<comment type="caution">
    <text evidence="11">The sequence shown here is derived from an EMBL/GenBank/DDBJ whole genome shotgun (WGS) entry which is preliminary data.</text>
</comment>
<evidence type="ECO:0000256" key="6">
    <source>
        <dbReference type="ARBA" id="ARBA00022967"/>
    </source>
</evidence>
<dbReference type="InterPro" id="IPR004131">
    <property type="entry name" value="PPase-energised_H-pump"/>
</dbReference>
<dbReference type="Proteomes" id="UP000594638">
    <property type="component" value="Unassembled WGS sequence"/>
</dbReference>
<evidence type="ECO:0000256" key="1">
    <source>
        <dbReference type="ARBA" id="ARBA00004127"/>
    </source>
</evidence>
<evidence type="ECO:0000313" key="12">
    <source>
        <dbReference type="Proteomes" id="UP000594638"/>
    </source>
</evidence>
<dbReference type="GO" id="GO:0004427">
    <property type="term" value="F:inorganic diphosphate phosphatase activity"/>
    <property type="evidence" value="ECO:0007669"/>
    <property type="project" value="InterPro"/>
</dbReference>
<name>A0A8S0UX18_OLEEU</name>
<dbReference type="Pfam" id="PF03030">
    <property type="entry name" value="H_PPase"/>
    <property type="match status" value="1"/>
</dbReference>
<dbReference type="GO" id="GO:0009678">
    <property type="term" value="F:diphosphate hydrolysis-driven proton transmembrane transporter activity"/>
    <property type="evidence" value="ECO:0007669"/>
    <property type="project" value="UniProtKB-EC"/>
</dbReference>
<feature type="transmembrane region" description="Helical" evidence="10">
    <location>
        <begin position="48"/>
        <end position="68"/>
    </location>
</feature>